<organism evidence="2">
    <name type="scientific">Guillardia theta (strain CCMP2712)</name>
    <name type="common">Cryptophyte</name>
    <dbReference type="NCBI Taxonomy" id="905079"/>
    <lineage>
        <taxon>Eukaryota</taxon>
        <taxon>Cryptophyceae</taxon>
        <taxon>Pyrenomonadales</taxon>
        <taxon>Geminigeraceae</taxon>
        <taxon>Guillardia</taxon>
    </lineage>
</organism>
<evidence type="ECO:0000313" key="4">
    <source>
        <dbReference type="Proteomes" id="UP000011087"/>
    </source>
</evidence>
<dbReference type="PaxDb" id="55529-EKX30827"/>
<feature type="region of interest" description="Disordered" evidence="1">
    <location>
        <begin position="125"/>
        <end position="162"/>
    </location>
</feature>
<dbReference type="HOGENOM" id="CLU_890246_0_0_1"/>
<name>L1I456_GUITC</name>
<evidence type="ECO:0000313" key="3">
    <source>
        <dbReference type="EnsemblProtists" id="EKX30827"/>
    </source>
</evidence>
<dbReference type="EnsemblProtists" id="EKX30827">
    <property type="protein sequence ID" value="EKX30827"/>
    <property type="gene ID" value="GUITHDRAFT_149653"/>
</dbReference>
<dbReference type="RefSeq" id="XP_005817807.1">
    <property type="nucleotide sequence ID" value="XM_005817750.1"/>
</dbReference>
<sequence>MSFTQKDASDSKKSKIAIPQSFVKLAVGKAFRALESAMPHTAKQQIDSLGIRRIAGSSSDSTEEIRRLMDENAALMGEVNMWKGRYRALQSLCEHMERGAKITPEVPSRQMELFAAANPSLRKRSMVSSSDATPANLCLSPPLRPSSPPLAQAGNDERGGELHGSFHLAPASQELFTEECGRSDQGCLVGRNLSGISSSTFQDAISEYDEDMGNERLLEHLVLYGVSGNTAHAMWADALSSGDSTSSSSCVASCIPEQLWCYPSVPEVRELEQFAFPYQVCGVTAAGEGRVSPCQVPVQLETNDSWRHLLAEE</sequence>
<reference evidence="2 4" key="1">
    <citation type="journal article" date="2012" name="Nature">
        <title>Algal genomes reveal evolutionary mosaicism and the fate of nucleomorphs.</title>
        <authorList>
            <consortium name="DOE Joint Genome Institute"/>
            <person name="Curtis B.A."/>
            <person name="Tanifuji G."/>
            <person name="Burki F."/>
            <person name="Gruber A."/>
            <person name="Irimia M."/>
            <person name="Maruyama S."/>
            <person name="Arias M.C."/>
            <person name="Ball S.G."/>
            <person name="Gile G.H."/>
            <person name="Hirakawa Y."/>
            <person name="Hopkins J.F."/>
            <person name="Kuo A."/>
            <person name="Rensing S.A."/>
            <person name="Schmutz J."/>
            <person name="Symeonidi A."/>
            <person name="Elias M."/>
            <person name="Eveleigh R.J."/>
            <person name="Herman E.K."/>
            <person name="Klute M.J."/>
            <person name="Nakayama T."/>
            <person name="Obornik M."/>
            <person name="Reyes-Prieto A."/>
            <person name="Armbrust E.V."/>
            <person name="Aves S.J."/>
            <person name="Beiko R.G."/>
            <person name="Coutinho P."/>
            <person name="Dacks J.B."/>
            <person name="Durnford D.G."/>
            <person name="Fast N.M."/>
            <person name="Green B.R."/>
            <person name="Grisdale C.J."/>
            <person name="Hempel F."/>
            <person name="Henrissat B."/>
            <person name="Hoppner M.P."/>
            <person name="Ishida K."/>
            <person name="Kim E."/>
            <person name="Koreny L."/>
            <person name="Kroth P.G."/>
            <person name="Liu Y."/>
            <person name="Malik S.B."/>
            <person name="Maier U.G."/>
            <person name="McRose D."/>
            <person name="Mock T."/>
            <person name="Neilson J.A."/>
            <person name="Onodera N.T."/>
            <person name="Poole A.M."/>
            <person name="Pritham E.J."/>
            <person name="Richards T.A."/>
            <person name="Rocap G."/>
            <person name="Roy S.W."/>
            <person name="Sarai C."/>
            <person name="Schaack S."/>
            <person name="Shirato S."/>
            <person name="Slamovits C.H."/>
            <person name="Spencer D.F."/>
            <person name="Suzuki S."/>
            <person name="Worden A.Z."/>
            <person name="Zauner S."/>
            <person name="Barry K."/>
            <person name="Bell C."/>
            <person name="Bharti A.K."/>
            <person name="Crow J.A."/>
            <person name="Grimwood J."/>
            <person name="Kramer R."/>
            <person name="Lindquist E."/>
            <person name="Lucas S."/>
            <person name="Salamov A."/>
            <person name="McFadden G.I."/>
            <person name="Lane C.E."/>
            <person name="Keeling P.J."/>
            <person name="Gray M.W."/>
            <person name="Grigoriev I.V."/>
            <person name="Archibald J.M."/>
        </authorList>
    </citation>
    <scope>NUCLEOTIDE SEQUENCE</scope>
    <source>
        <strain evidence="2 4">CCMP2712</strain>
    </source>
</reference>
<reference evidence="4" key="2">
    <citation type="submission" date="2012-11" db="EMBL/GenBank/DDBJ databases">
        <authorList>
            <person name="Kuo A."/>
            <person name="Curtis B.A."/>
            <person name="Tanifuji G."/>
            <person name="Burki F."/>
            <person name="Gruber A."/>
            <person name="Irimia M."/>
            <person name="Maruyama S."/>
            <person name="Arias M.C."/>
            <person name="Ball S.G."/>
            <person name="Gile G.H."/>
            <person name="Hirakawa Y."/>
            <person name="Hopkins J.F."/>
            <person name="Rensing S.A."/>
            <person name="Schmutz J."/>
            <person name="Symeonidi A."/>
            <person name="Elias M."/>
            <person name="Eveleigh R.J."/>
            <person name="Herman E.K."/>
            <person name="Klute M.J."/>
            <person name="Nakayama T."/>
            <person name="Obornik M."/>
            <person name="Reyes-Prieto A."/>
            <person name="Armbrust E.V."/>
            <person name="Aves S.J."/>
            <person name="Beiko R.G."/>
            <person name="Coutinho P."/>
            <person name="Dacks J.B."/>
            <person name="Durnford D.G."/>
            <person name="Fast N.M."/>
            <person name="Green B.R."/>
            <person name="Grisdale C."/>
            <person name="Hempe F."/>
            <person name="Henrissat B."/>
            <person name="Hoppner M.P."/>
            <person name="Ishida K.-I."/>
            <person name="Kim E."/>
            <person name="Koreny L."/>
            <person name="Kroth P.G."/>
            <person name="Liu Y."/>
            <person name="Malik S.-B."/>
            <person name="Maier U.G."/>
            <person name="McRose D."/>
            <person name="Mock T."/>
            <person name="Neilson J.A."/>
            <person name="Onodera N.T."/>
            <person name="Poole A.M."/>
            <person name="Pritham E.J."/>
            <person name="Richards T.A."/>
            <person name="Rocap G."/>
            <person name="Roy S.W."/>
            <person name="Sarai C."/>
            <person name="Schaack S."/>
            <person name="Shirato S."/>
            <person name="Slamovits C.H."/>
            <person name="Spencer D.F."/>
            <person name="Suzuki S."/>
            <person name="Worden A.Z."/>
            <person name="Zauner S."/>
            <person name="Barry K."/>
            <person name="Bell C."/>
            <person name="Bharti A.K."/>
            <person name="Crow J.A."/>
            <person name="Grimwood J."/>
            <person name="Kramer R."/>
            <person name="Lindquist E."/>
            <person name="Lucas S."/>
            <person name="Salamov A."/>
            <person name="McFadden G.I."/>
            <person name="Lane C.E."/>
            <person name="Keeling P.J."/>
            <person name="Gray M.W."/>
            <person name="Grigoriev I.V."/>
            <person name="Archibald J.M."/>
        </authorList>
    </citation>
    <scope>NUCLEOTIDE SEQUENCE</scope>
    <source>
        <strain evidence="4">CCMP2712</strain>
    </source>
</reference>
<evidence type="ECO:0000313" key="2">
    <source>
        <dbReference type="EMBL" id="EKX30827.1"/>
    </source>
</evidence>
<accession>L1I456</accession>
<dbReference type="GeneID" id="17287547"/>
<dbReference type="AlphaFoldDB" id="L1I456"/>
<feature type="non-terminal residue" evidence="2">
    <location>
        <position position="1"/>
    </location>
</feature>
<keyword evidence="4" id="KW-1185">Reference proteome</keyword>
<dbReference type="Proteomes" id="UP000011087">
    <property type="component" value="Unassembled WGS sequence"/>
</dbReference>
<reference evidence="3" key="3">
    <citation type="submission" date="2015-06" db="UniProtKB">
        <authorList>
            <consortium name="EnsemblProtists"/>
        </authorList>
    </citation>
    <scope>IDENTIFICATION</scope>
</reference>
<protein>
    <submittedName>
        <fullName evidence="2 3">Uncharacterized protein</fullName>
    </submittedName>
</protein>
<gene>
    <name evidence="2" type="ORF">GUITHDRAFT_149653</name>
</gene>
<proteinExistence type="predicted"/>
<dbReference type="EMBL" id="JH993520">
    <property type="protein sequence ID" value="EKX30827.1"/>
    <property type="molecule type" value="Genomic_DNA"/>
</dbReference>
<evidence type="ECO:0000256" key="1">
    <source>
        <dbReference type="SAM" id="MobiDB-lite"/>
    </source>
</evidence>
<dbReference type="KEGG" id="gtt:GUITHDRAFT_149653"/>